<sequence length="128" mass="14221">MAKVTGLGGIFFKSRDPAALAAWYARHLGLDAEEWGGARFDENEQRPGYTLWSPFAADTSYFGAGPQPYMINFRVDDLDALLAQLRAEGVQVDEHVDESEFGRFGWITDPEGTRIELWQPPTQAPTAA</sequence>
<gene>
    <name evidence="2" type="ORF">B1991_15050</name>
</gene>
<dbReference type="InterPro" id="IPR037523">
    <property type="entry name" value="VOC_core"/>
</dbReference>
<dbReference type="PANTHER" id="PTHR33993:SF5">
    <property type="entry name" value="GLYOXALASE"/>
    <property type="match status" value="1"/>
</dbReference>
<dbReference type="AlphaFoldDB" id="A0A4S3KCC4"/>
<dbReference type="InterPro" id="IPR052164">
    <property type="entry name" value="Anthracycline_SecMetBiosynth"/>
</dbReference>
<evidence type="ECO:0000313" key="3">
    <source>
        <dbReference type="Proteomes" id="UP000306317"/>
    </source>
</evidence>
<dbReference type="RefSeq" id="WP_136259500.1">
    <property type="nucleotide sequence ID" value="NZ_MWIO01000047.1"/>
</dbReference>
<dbReference type="InterPro" id="IPR041581">
    <property type="entry name" value="Glyoxalase_6"/>
</dbReference>
<name>A0A4S3KCC4_9GAMM</name>
<accession>A0A4S3KCC4</accession>
<dbReference type="SUPFAM" id="SSF54593">
    <property type="entry name" value="Glyoxalase/Bleomycin resistance protein/Dihydroxybiphenyl dioxygenase"/>
    <property type="match status" value="1"/>
</dbReference>
<dbReference type="PANTHER" id="PTHR33993">
    <property type="entry name" value="GLYOXALASE-RELATED"/>
    <property type="match status" value="1"/>
</dbReference>
<dbReference type="Gene3D" id="3.10.180.10">
    <property type="entry name" value="2,3-Dihydroxybiphenyl 1,2-Dioxygenase, domain 1"/>
    <property type="match status" value="1"/>
</dbReference>
<proteinExistence type="predicted"/>
<dbReference type="Pfam" id="PF18029">
    <property type="entry name" value="Glyoxalase_6"/>
    <property type="match status" value="1"/>
</dbReference>
<dbReference type="CDD" id="cd06587">
    <property type="entry name" value="VOC"/>
    <property type="match status" value="1"/>
</dbReference>
<dbReference type="PROSITE" id="PS51819">
    <property type="entry name" value="VOC"/>
    <property type="match status" value="1"/>
</dbReference>
<dbReference type="EMBL" id="MWIO01000047">
    <property type="protein sequence ID" value="THD06009.1"/>
    <property type="molecule type" value="Genomic_DNA"/>
</dbReference>
<dbReference type="Proteomes" id="UP000306317">
    <property type="component" value="Unassembled WGS sequence"/>
</dbReference>
<reference evidence="2 3" key="1">
    <citation type="submission" date="2017-02" db="EMBL/GenBank/DDBJ databases">
        <title>Whole genome sequencing of Rhodanobacter lindaniclasticus DSM 17932.</title>
        <authorList>
            <person name="Kumar S."/>
            <person name="Patil P."/>
            <person name="Patil P.B."/>
        </authorList>
    </citation>
    <scope>NUCLEOTIDE SEQUENCE [LARGE SCALE GENOMIC DNA]</scope>
    <source>
        <strain evidence="2 3">DSM 17932</strain>
    </source>
</reference>
<organism evidence="2 3">
    <name type="scientific">Rhodanobacter lindaniclasticus</name>
    <dbReference type="NCBI Taxonomy" id="75310"/>
    <lineage>
        <taxon>Bacteria</taxon>
        <taxon>Pseudomonadati</taxon>
        <taxon>Pseudomonadota</taxon>
        <taxon>Gammaproteobacteria</taxon>
        <taxon>Lysobacterales</taxon>
        <taxon>Rhodanobacteraceae</taxon>
        <taxon>Rhodanobacter</taxon>
    </lineage>
</organism>
<keyword evidence="3" id="KW-1185">Reference proteome</keyword>
<feature type="domain" description="VOC" evidence="1">
    <location>
        <begin position="6"/>
        <end position="120"/>
    </location>
</feature>
<evidence type="ECO:0000313" key="2">
    <source>
        <dbReference type="EMBL" id="THD06009.1"/>
    </source>
</evidence>
<protein>
    <submittedName>
        <fullName evidence="2">Glyoxalase</fullName>
    </submittedName>
</protein>
<dbReference type="OrthoDB" id="9799428at2"/>
<dbReference type="InterPro" id="IPR029068">
    <property type="entry name" value="Glyas_Bleomycin-R_OHBP_Dase"/>
</dbReference>
<comment type="caution">
    <text evidence="2">The sequence shown here is derived from an EMBL/GenBank/DDBJ whole genome shotgun (WGS) entry which is preliminary data.</text>
</comment>
<evidence type="ECO:0000259" key="1">
    <source>
        <dbReference type="PROSITE" id="PS51819"/>
    </source>
</evidence>